<dbReference type="Pfam" id="PF24716">
    <property type="entry name" value="WapI"/>
    <property type="match status" value="1"/>
</dbReference>
<keyword evidence="2" id="KW-1185">Reference proteome</keyword>
<protein>
    <submittedName>
        <fullName evidence="1">Uncharacterized protein</fullName>
    </submittedName>
</protein>
<dbReference type="EMBL" id="BJXB01000059">
    <property type="protein sequence ID" value="GEM50121.1"/>
    <property type="molecule type" value="Genomic_DNA"/>
</dbReference>
<evidence type="ECO:0000313" key="1">
    <source>
        <dbReference type="EMBL" id="GEM50121.1"/>
    </source>
</evidence>
<organism evidence="1 2">
    <name type="scientific">Deinococcus cellulosilyticus (strain DSM 18568 / NBRC 106333 / KACC 11606 / 5516J-15)</name>
    <dbReference type="NCBI Taxonomy" id="1223518"/>
    <lineage>
        <taxon>Bacteria</taxon>
        <taxon>Thermotogati</taxon>
        <taxon>Deinococcota</taxon>
        <taxon>Deinococci</taxon>
        <taxon>Deinococcales</taxon>
        <taxon>Deinococcaceae</taxon>
        <taxon>Deinococcus</taxon>
    </lineage>
</organism>
<reference evidence="1 2" key="1">
    <citation type="submission" date="2019-07" db="EMBL/GenBank/DDBJ databases">
        <title>Whole genome shotgun sequence of Deinococcus cellulosilyticus NBRC 106333.</title>
        <authorList>
            <person name="Hosoyama A."/>
            <person name="Uohara A."/>
            <person name="Ohji S."/>
            <person name="Ichikawa N."/>
        </authorList>
    </citation>
    <scope>NUCLEOTIDE SEQUENCE [LARGE SCALE GENOMIC DNA]</scope>
    <source>
        <strain evidence="1 2">NBRC 106333</strain>
    </source>
</reference>
<dbReference type="RefSeq" id="WP_146892022.1">
    <property type="nucleotide sequence ID" value="NZ_BJXB01000059.1"/>
</dbReference>
<dbReference type="AlphaFoldDB" id="A0A511NCQ6"/>
<dbReference type="Proteomes" id="UP000321306">
    <property type="component" value="Unassembled WGS sequence"/>
</dbReference>
<proteinExistence type="predicted"/>
<evidence type="ECO:0000313" key="2">
    <source>
        <dbReference type="Proteomes" id="UP000321306"/>
    </source>
</evidence>
<dbReference type="OrthoDB" id="67855at2"/>
<comment type="caution">
    <text evidence="1">The sequence shown here is derived from an EMBL/GenBank/DDBJ whole genome shotgun (WGS) entry which is preliminary data.</text>
</comment>
<sequence length="174" mass="20418">MQLMTGQISLELTVLGYQFPEATDFYDANWLMVQLQMGTPWGLWTRVDPCLEVREAQRLLNWFQELERNFDFIAGWGTGHLDTSECFTEPNLEFKARGGQLIARFEGTVALEISFSHEFLPPFASELPYYADPDEEQVQQVYLRFYLTREQLKTLISQWQQDLAPFPERYSLDN</sequence>
<dbReference type="InterPro" id="IPR056510">
    <property type="entry name" value="WapI"/>
</dbReference>
<name>A0A511NCQ6_DEIC1</name>
<gene>
    <name evidence="1" type="ORF">DC3_57560</name>
</gene>
<accession>A0A511NCQ6</accession>